<dbReference type="Proteomes" id="UP000257317">
    <property type="component" value="Unassembled WGS sequence"/>
</dbReference>
<sequence length="96" mass="11183">MYYIPNQLKVVTARDLQNNFNKIADDISEYDDTVVVARPKNKNVVIISEKQYNSWMETNYLLSSEANRAALQKSIKEFKTGKSKLLTPEEFKQYSK</sequence>
<dbReference type="EMBL" id="BFBY01000006">
    <property type="protein sequence ID" value="GBG05081.1"/>
    <property type="molecule type" value="Genomic_DNA"/>
</dbReference>
<organism evidence="3 4">
    <name type="scientific">Lactobacillus rodentium</name>
    <dbReference type="NCBI Taxonomy" id="947835"/>
    <lineage>
        <taxon>Bacteria</taxon>
        <taxon>Bacillati</taxon>
        <taxon>Bacillota</taxon>
        <taxon>Bacilli</taxon>
        <taxon>Lactobacillales</taxon>
        <taxon>Lactobacillaceae</taxon>
        <taxon>Lactobacillus</taxon>
    </lineage>
</organism>
<dbReference type="Gene3D" id="6.10.250.330">
    <property type="match status" value="1"/>
</dbReference>
<gene>
    <name evidence="3" type="ORF">LrDSM24759_09950</name>
</gene>
<dbReference type="InterPro" id="IPR006442">
    <property type="entry name" value="Antitoxin_Phd/YefM"/>
</dbReference>
<comment type="similarity">
    <text evidence="1 2">Belongs to the phD/YefM antitoxin family.</text>
</comment>
<evidence type="ECO:0000256" key="1">
    <source>
        <dbReference type="ARBA" id="ARBA00009981"/>
    </source>
</evidence>
<dbReference type="Pfam" id="PF02604">
    <property type="entry name" value="PhdYeFM_antitox"/>
    <property type="match status" value="1"/>
</dbReference>
<keyword evidence="4" id="KW-1185">Reference proteome</keyword>
<dbReference type="Gene3D" id="3.40.1620.10">
    <property type="entry name" value="YefM-like domain"/>
    <property type="match status" value="1"/>
</dbReference>
<proteinExistence type="inferred from homology"/>
<protein>
    <recommendedName>
        <fullName evidence="2">Antitoxin</fullName>
    </recommendedName>
</protein>
<dbReference type="InterPro" id="IPR051405">
    <property type="entry name" value="phD/YefM_antitoxin"/>
</dbReference>
<evidence type="ECO:0000313" key="4">
    <source>
        <dbReference type="Proteomes" id="UP000257317"/>
    </source>
</evidence>
<evidence type="ECO:0000313" key="3">
    <source>
        <dbReference type="EMBL" id="GBG05081.1"/>
    </source>
</evidence>
<name>A0A2Z6T880_9LACO</name>
<reference evidence="4" key="1">
    <citation type="submission" date="2018-03" db="EMBL/GenBank/DDBJ databases">
        <title>New taxa in the Lactobacillus gasseri group.</title>
        <authorList>
            <person name="Tanizawa Y."/>
            <person name="Tohno M."/>
            <person name="Endo A."/>
            <person name="Arita M."/>
        </authorList>
    </citation>
    <scope>NUCLEOTIDE SEQUENCE [LARGE SCALE GENOMIC DNA]</scope>
    <source>
        <strain evidence="4">DSM 24759</strain>
    </source>
</reference>
<dbReference type="PANTHER" id="PTHR33713">
    <property type="entry name" value="ANTITOXIN YAFN-RELATED"/>
    <property type="match status" value="1"/>
</dbReference>
<dbReference type="SUPFAM" id="SSF143120">
    <property type="entry name" value="YefM-like"/>
    <property type="match status" value="1"/>
</dbReference>
<dbReference type="InterPro" id="IPR036165">
    <property type="entry name" value="YefM-like_sf"/>
</dbReference>
<dbReference type="PANTHER" id="PTHR33713:SF6">
    <property type="entry name" value="ANTITOXIN YEFM"/>
    <property type="match status" value="1"/>
</dbReference>
<dbReference type="OrthoDB" id="2321886at2"/>
<evidence type="ECO:0000256" key="2">
    <source>
        <dbReference type="RuleBase" id="RU362080"/>
    </source>
</evidence>
<dbReference type="AlphaFoldDB" id="A0A2Z6T880"/>
<dbReference type="RefSeq" id="WP_117118407.1">
    <property type="nucleotide sequence ID" value="NZ_BFBY01000006.1"/>
</dbReference>
<accession>A0A2Z6T880</accession>
<comment type="function">
    <text evidence="2">Antitoxin component of a type II toxin-antitoxin (TA) system.</text>
</comment>
<comment type="caution">
    <text evidence="3">The sequence shown here is derived from an EMBL/GenBank/DDBJ whole genome shotgun (WGS) entry which is preliminary data.</text>
</comment>